<keyword evidence="1" id="KW-0862">Zinc</keyword>
<dbReference type="EMBL" id="MTYH01000012">
    <property type="protein sequence ID" value="PNP47906.1"/>
    <property type="molecule type" value="Genomic_DNA"/>
</dbReference>
<dbReference type="AlphaFoldDB" id="A0A2K0TQV1"/>
<evidence type="ECO:0000313" key="3">
    <source>
        <dbReference type="EMBL" id="PNP47906.1"/>
    </source>
</evidence>
<protein>
    <recommendedName>
        <fullName evidence="2">C2H2-type domain-containing protein</fullName>
    </recommendedName>
</protein>
<accession>A0A2K0TQV1</accession>
<organism evidence="3 4">
    <name type="scientific">Trichoderma gamsii</name>
    <dbReference type="NCBI Taxonomy" id="398673"/>
    <lineage>
        <taxon>Eukaryota</taxon>
        <taxon>Fungi</taxon>
        <taxon>Dikarya</taxon>
        <taxon>Ascomycota</taxon>
        <taxon>Pezizomycotina</taxon>
        <taxon>Sordariomycetes</taxon>
        <taxon>Hypocreomycetidae</taxon>
        <taxon>Hypocreales</taxon>
        <taxon>Hypocreaceae</taxon>
        <taxon>Trichoderma</taxon>
    </lineage>
</organism>
<dbReference type="SUPFAM" id="SSF57667">
    <property type="entry name" value="beta-beta-alpha zinc fingers"/>
    <property type="match status" value="1"/>
</dbReference>
<dbReference type="InterPro" id="IPR013087">
    <property type="entry name" value="Znf_C2H2_type"/>
</dbReference>
<dbReference type="Proteomes" id="UP000236546">
    <property type="component" value="Unassembled WGS sequence"/>
</dbReference>
<reference evidence="3 4" key="1">
    <citation type="submission" date="2017-02" db="EMBL/GenBank/DDBJ databases">
        <title>Genomes of Trichoderma spp. with biocontrol activity.</title>
        <authorList>
            <person name="Gardiner D."/>
            <person name="Kazan K."/>
            <person name="Vos C."/>
            <person name="Harvey P."/>
        </authorList>
    </citation>
    <scope>NUCLEOTIDE SEQUENCE [LARGE SCALE GENOMIC DNA]</scope>
    <source>
        <strain evidence="3 4">A5MH</strain>
    </source>
</reference>
<keyword evidence="1" id="KW-0479">Metal-binding</keyword>
<proteinExistence type="predicted"/>
<dbReference type="PROSITE" id="PS50157">
    <property type="entry name" value="ZINC_FINGER_C2H2_2"/>
    <property type="match status" value="1"/>
</dbReference>
<evidence type="ECO:0000256" key="1">
    <source>
        <dbReference type="PROSITE-ProRule" id="PRU00042"/>
    </source>
</evidence>
<evidence type="ECO:0000313" key="4">
    <source>
        <dbReference type="Proteomes" id="UP000236546"/>
    </source>
</evidence>
<name>A0A2K0TQV1_9HYPO</name>
<evidence type="ECO:0000259" key="2">
    <source>
        <dbReference type="PROSITE" id="PS50157"/>
    </source>
</evidence>
<dbReference type="OrthoDB" id="6105938at2759"/>
<feature type="domain" description="C2H2-type" evidence="2">
    <location>
        <begin position="39"/>
        <end position="66"/>
    </location>
</feature>
<comment type="caution">
    <text evidence="3">The sequence shown here is derived from an EMBL/GenBank/DDBJ whole genome shotgun (WGS) entry which is preliminary data.</text>
</comment>
<gene>
    <name evidence="3" type="ORF">TGAMA5MH_00958</name>
</gene>
<dbReference type="GO" id="GO:0008270">
    <property type="term" value="F:zinc ion binding"/>
    <property type="evidence" value="ECO:0007669"/>
    <property type="project" value="UniProtKB-KW"/>
</dbReference>
<dbReference type="InterPro" id="IPR036236">
    <property type="entry name" value="Znf_C2H2_sf"/>
</dbReference>
<sequence length="85" mass="9768">MVLHLEQGTCSSGINLIDVNDYARACYTSDEYLDCDGDYECPTCKKYFRYMSGLLQHAESDNCNETLSRRKSPLAIFLRFLKARV</sequence>
<keyword evidence="1" id="KW-0863">Zinc-finger</keyword>